<dbReference type="InterPro" id="IPR027417">
    <property type="entry name" value="P-loop_NTPase"/>
</dbReference>
<dbReference type="OrthoDB" id="7705857at2"/>
<reference evidence="1 2" key="1">
    <citation type="submission" date="2017-03" db="EMBL/GenBank/DDBJ databases">
        <authorList>
            <person name="Afonso C.L."/>
            <person name="Miller P.J."/>
            <person name="Scott M.A."/>
            <person name="Spackman E."/>
            <person name="Goraichik I."/>
            <person name="Dimitrov K.M."/>
            <person name="Suarez D.L."/>
            <person name="Swayne D.E."/>
        </authorList>
    </citation>
    <scope>NUCLEOTIDE SEQUENCE [LARGE SCALE GENOMIC DNA]</scope>
    <source>
        <strain evidence="1 2">CECT 7023</strain>
    </source>
</reference>
<sequence>MPRLLLHPGFHKTGTSSAQHLLWRNRALLAPHVTIYQLRHLRDAAKLCMGFSRTGNPLLLLDLVEALNAALVETPEDKHILLTCEGLSGHLPGWPGVADYGAARIAASYLTGYLAERFPGHVPTLIYTTRAPESWLWSAWRHHLIGQRLTAGWDEFAETLRGAADLTAVAAEIAGALDPLPVQTLPLEEAQTDPRGPGGALLTPLGLPPELTEALVPVGHGNRGPDAALAEALLALNRSDLGDAALRERKLALCEAAGVGGWARGMA</sequence>
<dbReference type="AlphaFoldDB" id="A0A1Y5SBY9"/>
<name>A0A1Y5SBY9_9RHOB</name>
<evidence type="ECO:0000313" key="2">
    <source>
        <dbReference type="Proteomes" id="UP000193900"/>
    </source>
</evidence>
<dbReference type="Proteomes" id="UP000193900">
    <property type="component" value="Unassembled WGS sequence"/>
</dbReference>
<proteinExistence type="predicted"/>
<dbReference type="RefSeq" id="WP_085878262.1">
    <property type="nucleotide sequence ID" value="NZ_FWFZ01000005.1"/>
</dbReference>
<organism evidence="1 2">
    <name type="scientific">Roseisalinus antarcticus</name>
    <dbReference type="NCBI Taxonomy" id="254357"/>
    <lineage>
        <taxon>Bacteria</taxon>
        <taxon>Pseudomonadati</taxon>
        <taxon>Pseudomonadota</taxon>
        <taxon>Alphaproteobacteria</taxon>
        <taxon>Rhodobacterales</taxon>
        <taxon>Roseobacteraceae</taxon>
        <taxon>Roseisalinus</taxon>
    </lineage>
</organism>
<protein>
    <recommendedName>
        <fullName evidence="3">Sulfotransferase family protein</fullName>
    </recommendedName>
</protein>
<evidence type="ECO:0008006" key="3">
    <source>
        <dbReference type="Google" id="ProtNLM"/>
    </source>
</evidence>
<dbReference type="SUPFAM" id="SSF52540">
    <property type="entry name" value="P-loop containing nucleoside triphosphate hydrolases"/>
    <property type="match status" value="1"/>
</dbReference>
<keyword evidence="2" id="KW-1185">Reference proteome</keyword>
<dbReference type="EMBL" id="FWFZ01000005">
    <property type="protein sequence ID" value="SLN37128.1"/>
    <property type="molecule type" value="Genomic_DNA"/>
</dbReference>
<accession>A0A1Y5SBY9</accession>
<evidence type="ECO:0000313" key="1">
    <source>
        <dbReference type="EMBL" id="SLN37128.1"/>
    </source>
</evidence>
<gene>
    <name evidence="1" type="ORF">ROA7023_01377</name>
</gene>